<proteinExistence type="predicted"/>
<gene>
    <name evidence="1" type="ORF">DW68_020790</name>
</gene>
<evidence type="ECO:0000313" key="2">
    <source>
        <dbReference type="Proteomes" id="UP000028530"/>
    </source>
</evidence>
<dbReference type="EMBL" id="CP013124">
    <property type="protein sequence ID" value="ALN20977.1"/>
    <property type="molecule type" value="Genomic_DNA"/>
</dbReference>
<protein>
    <submittedName>
        <fullName evidence="1">Uncharacterized protein</fullName>
    </submittedName>
</protein>
<keyword evidence="2" id="KW-1185">Reference proteome</keyword>
<sequence>MNSAFLRALFERKASRSLQPTTITIRDYFDNLDSGSLHRHYSAMISSKVIPHLNSMHPACTANQSKRTGIVRKSTNHLETLYIKPFKKLSSTSFIRLDLF</sequence>
<dbReference type="Proteomes" id="UP000028530">
    <property type="component" value="Chromosome"/>
</dbReference>
<accession>A0ABM5W1G4</accession>
<organism evidence="1 2">
    <name type="scientific">Ectopseudomonas mendocina S5.2</name>
    <dbReference type="NCBI Taxonomy" id="1225174"/>
    <lineage>
        <taxon>Bacteria</taxon>
        <taxon>Pseudomonadati</taxon>
        <taxon>Pseudomonadota</taxon>
        <taxon>Gammaproteobacteria</taxon>
        <taxon>Pseudomonadales</taxon>
        <taxon>Pseudomonadaceae</taxon>
        <taxon>Ectopseudomonas</taxon>
    </lineage>
</organism>
<name>A0ABM5W1G4_ECTME</name>
<reference evidence="1 2" key="1">
    <citation type="submission" date="2015-11" db="EMBL/GenBank/DDBJ databases">
        <authorList>
            <person name="Chong T.M."/>
            <person name="Chan K.G."/>
            <person name="Dessaux Y."/>
        </authorList>
    </citation>
    <scope>NUCLEOTIDE SEQUENCE [LARGE SCALE GENOMIC DNA]</scope>
    <source>
        <strain evidence="1 2">S5.2</strain>
    </source>
</reference>
<evidence type="ECO:0000313" key="1">
    <source>
        <dbReference type="EMBL" id="ALN20977.1"/>
    </source>
</evidence>